<comment type="similarity">
    <text evidence="2">Belongs to the krueppel C2H2-type zinc-finger protein family.</text>
</comment>
<evidence type="ECO:0000256" key="9">
    <source>
        <dbReference type="ARBA" id="ARBA00023163"/>
    </source>
</evidence>
<feature type="domain" description="C2H2-type" evidence="12">
    <location>
        <begin position="7"/>
        <end position="34"/>
    </location>
</feature>
<comment type="subcellular location">
    <subcellularLocation>
        <location evidence="1">Nucleus</location>
    </subcellularLocation>
</comment>
<dbReference type="GO" id="GO:0008270">
    <property type="term" value="F:zinc ion binding"/>
    <property type="evidence" value="ECO:0007669"/>
    <property type="project" value="UniProtKB-KW"/>
</dbReference>
<dbReference type="GO" id="GO:0000978">
    <property type="term" value="F:RNA polymerase II cis-regulatory region sequence-specific DNA binding"/>
    <property type="evidence" value="ECO:0007669"/>
    <property type="project" value="TreeGrafter"/>
</dbReference>
<dbReference type="PROSITE" id="PS00028">
    <property type="entry name" value="ZINC_FINGER_C2H2_1"/>
    <property type="match status" value="1"/>
</dbReference>
<reference evidence="13" key="1">
    <citation type="submission" date="2023-10" db="EMBL/GenBank/DDBJ databases">
        <title>Genome assembly of Pristionchus species.</title>
        <authorList>
            <person name="Yoshida K."/>
            <person name="Sommer R.J."/>
        </authorList>
    </citation>
    <scope>NUCLEOTIDE SEQUENCE</scope>
    <source>
        <strain evidence="13">RS5133</strain>
    </source>
</reference>
<organism evidence="13 14">
    <name type="scientific">Pristionchus fissidentatus</name>
    <dbReference type="NCBI Taxonomy" id="1538716"/>
    <lineage>
        <taxon>Eukaryota</taxon>
        <taxon>Metazoa</taxon>
        <taxon>Ecdysozoa</taxon>
        <taxon>Nematoda</taxon>
        <taxon>Chromadorea</taxon>
        <taxon>Rhabditida</taxon>
        <taxon>Rhabditina</taxon>
        <taxon>Diplogasteromorpha</taxon>
        <taxon>Diplogasteroidea</taxon>
        <taxon>Neodiplogasteridae</taxon>
        <taxon>Pristionchus</taxon>
    </lineage>
</organism>
<keyword evidence="10" id="KW-0539">Nucleus</keyword>
<evidence type="ECO:0000256" key="11">
    <source>
        <dbReference type="PROSITE-ProRule" id="PRU00042"/>
    </source>
</evidence>
<accession>A0AAV5V7U4</accession>
<dbReference type="InterPro" id="IPR013087">
    <property type="entry name" value="Znf_C2H2_type"/>
</dbReference>
<dbReference type="Proteomes" id="UP001432322">
    <property type="component" value="Unassembled WGS sequence"/>
</dbReference>
<keyword evidence="14" id="KW-1185">Reference proteome</keyword>
<dbReference type="InterPro" id="IPR051967">
    <property type="entry name" value="Krueppel_C2H2-ZF"/>
</dbReference>
<dbReference type="FunFam" id="3.30.160.60:FF:000145">
    <property type="entry name" value="Zinc finger protein 574"/>
    <property type="match status" value="1"/>
</dbReference>
<evidence type="ECO:0000256" key="1">
    <source>
        <dbReference type="ARBA" id="ARBA00004123"/>
    </source>
</evidence>
<protein>
    <recommendedName>
        <fullName evidence="12">C2H2-type domain-containing protein</fullName>
    </recommendedName>
</protein>
<comment type="caution">
    <text evidence="13">The sequence shown here is derived from an EMBL/GenBank/DDBJ whole genome shotgun (WGS) entry which is preliminary data.</text>
</comment>
<evidence type="ECO:0000256" key="4">
    <source>
        <dbReference type="ARBA" id="ARBA00022737"/>
    </source>
</evidence>
<feature type="non-terminal residue" evidence="13">
    <location>
        <position position="71"/>
    </location>
</feature>
<evidence type="ECO:0000256" key="2">
    <source>
        <dbReference type="ARBA" id="ARBA00006991"/>
    </source>
</evidence>
<evidence type="ECO:0000256" key="3">
    <source>
        <dbReference type="ARBA" id="ARBA00022723"/>
    </source>
</evidence>
<keyword evidence="4" id="KW-0677">Repeat</keyword>
<evidence type="ECO:0000313" key="14">
    <source>
        <dbReference type="Proteomes" id="UP001432322"/>
    </source>
</evidence>
<evidence type="ECO:0000256" key="8">
    <source>
        <dbReference type="ARBA" id="ARBA00023125"/>
    </source>
</evidence>
<keyword evidence="3" id="KW-0479">Metal-binding</keyword>
<dbReference type="FunFam" id="3.30.160.60:FF:000045">
    <property type="entry name" value="ZFP69 zinc finger protein B"/>
    <property type="match status" value="1"/>
</dbReference>
<gene>
    <name evidence="13" type="ORF">PFISCL1PPCAC_7018</name>
</gene>
<dbReference type="PROSITE" id="PS50157">
    <property type="entry name" value="ZINC_FINGER_C2H2_2"/>
    <property type="match status" value="1"/>
</dbReference>
<feature type="non-terminal residue" evidence="13">
    <location>
        <position position="1"/>
    </location>
</feature>
<dbReference type="SUPFAM" id="SSF57667">
    <property type="entry name" value="beta-beta-alpha zinc fingers"/>
    <property type="match status" value="1"/>
</dbReference>
<dbReference type="GO" id="GO:0000981">
    <property type="term" value="F:DNA-binding transcription factor activity, RNA polymerase II-specific"/>
    <property type="evidence" value="ECO:0007669"/>
    <property type="project" value="TreeGrafter"/>
</dbReference>
<dbReference type="PANTHER" id="PTHR45925">
    <property type="entry name" value="ZINC FINGER PROTEIN"/>
    <property type="match status" value="1"/>
</dbReference>
<evidence type="ECO:0000256" key="7">
    <source>
        <dbReference type="ARBA" id="ARBA00023015"/>
    </source>
</evidence>
<keyword evidence="9" id="KW-0804">Transcription</keyword>
<sequence length="71" mass="7932">TPKSKRFACKICAKIFPSNFILMSHLRSHTGEHPYECGHCTFTFVTKGQLNKHLKSCLGNYAAEANNSKST</sequence>
<keyword evidence="6" id="KW-0862">Zinc</keyword>
<keyword evidence="8" id="KW-0238">DNA-binding</keyword>
<dbReference type="SMART" id="SM00355">
    <property type="entry name" value="ZnF_C2H2"/>
    <property type="match status" value="2"/>
</dbReference>
<dbReference type="Pfam" id="PF12874">
    <property type="entry name" value="zf-met"/>
    <property type="match status" value="1"/>
</dbReference>
<evidence type="ECO:0000256" key="10">
    <source>
        <dbReference type="ARBA" id="ARBA00023242"/>
    </source>
</evidence>
<dbReference type="GO" id="GO:0005634">
    <property type="term" value="C:nucleus"/>
    <property type="evidence" value="ECO:0007669"/>
    <property type="project" value="UniProtKB-SubCell"/>
</dbReference>
<dbReference type="EMBL" id="BTSY01000002">
    <property type="protein sequence ID" value="GMT15721.1"/>
    <property type="molecule type" value="Genomic_DNA"/>
</dbReference>
<proteinExistence type="inferred from homology"/>
<keyword evidence="5 11" id="KW-0863">Zinc-finger</keyword>
<dbReference type="Gene3D" id="3.30.160.60">
    <property type="entry name" value="Classic Zinc Finger"/>
    <property type="match status" value="2"/>
</dbReference>
<evidence type="ECO:0000313" key="13">
    <source>
        <dbReference type="EMBL" id="GMT15721.1"/>
    </source>
</evidence>
<dbReference type="Pfam" id="PF00096">
    <property type="entry name" value="zf-C2H2"/>
    <property type="match status" value="1"/>
</dbReference>
<dbReference type="AlphaFoldDB" id="A0AAV5V7U4"/>
<dbReference type="InterPro" id="IPR036236">
    <property type="entry name" value="Znf_C2H2_sf"/>
</dbReference>
<evidence type="ECO:0000256" key="6">
    <source>
        <dbReference type="ARBA" id="ARBA00022833"/>
    </source>
</evidence>
<name>A0AAV5V7U4_9BILA</name>
<evidence type="ECO:0000256" key="5">
    <source>
        <dbReference type="ARBA" id="ARBA00022771"/>
    </source>
</evidence>
<keyword evidence="7" id="KW-0805">Transcription regulation</keyword>
<evidence type="ECO:0000259" key="12">
    <source>
        <dbReference type="PROSITE" id="PS50157"/>
    </source>
</evidence>